<evidence type="ECO:0000313" key="1">
    <source>
        <dbReference type="EMBL" id="CAF1508228.1"/>
    </source>
</evidence>
<dbReference type="GO" id="GO:0014808">
    <property type="term" value="P:release of sequestered calcium ion into cytosol by sarcoplasmic reticulum"/>
    <property type="evidence" value="ECO:0007669"/>
    <property type="project" value="TreeGrafter"/>
</dbReference>
<dbReference type="PANTHER" id="PTHR46399">
    <property type="entry name" value="B30.2/SPRY DOMAIN-CONTAINING PROTEIN"/>
    <property type="match status" value="1"/>
</dbReference>
<protein>
    <submittedName>
        <fullName evidence="1">Uncharacterized protein</fullName>
    </submittedName>
</protein>
<dbReference type="GO" id="GO:0030018">
    <property type="term" value="C:Z disc"/>
    <property type="evidence" value="ECO:0007669"/>
    <property type="project" value="TreeGrafter"/>
</dbReference>
<dbReference type="GO" id="GO:0042383">
    <property type="term" value="C:sarcolemma"/>
    <property type="evidence" value="ECO:0007669"/>
    <property type="project" value="TreeGrafter"/>
</dbReference>
<dbReference type="GO" id="GO:0006941">
    <property type="term" value="P:striated muscle contraction"/>
    <property type="evidence" value="ECO:0007669"/>
    <property type="project" value="TreeGrafter"/>
</dbReference>
<name>A0A815TQE0_9BILA</name>
<dbReference type="GO" id="GO:0033017">
    <property type="term" value="C:sarcoplasmic reticulum membrane"/>
    <property type="evidence" value="ECO:0007669"/>
    <property type="project" value="TreeGrafter"/>
</dbReference>
<dbReference type="Proteomes" id="UP000663882">
    <property type="component" value="Unassembled WGS sequence"/>
</dbReference>
<dbReference type="AlphaFoldDB" id="A0A815TQE0"/>
<dbReference type="PANTHER" id="PTHR46399:SF8">
    <property type="entry name" value="B30.2_SPRY DOMAIN-CONTAINING PROTEIN"/>
    <property type="match status" value="1"/>
</dbReference>
<dbReference type="OrthoDB" id="8892755at2759"/>
<gene>
    <name evidence="1" type="ORF">RFH988_LOCUS38990</name>
</gene>
<reference evidence="1" key="1">
    <citation type="submission" date="2021-02" db="EMBL/GenBank/DDBJ databases">
        <authorList>
            <person name="Nowell W R."/>
        </authorList>
    </citation>
    <scope>NUCLEOTIDE SEQUENCE</scope>
</reference>
<feature type="non-terminal residue" evidence="1">
    <location>
        <position position="1"/>
    </location>
</feature>
<sequence>SCVIADDDDDGGVEEVKSFQEQEMEKQKLLYEQNRVASRGAAETVLLYISASKGIFINLFFF</sequence>
<organism evidence="1 2">
    <name type="scientific">Rotaria sordida</name>
    <dbReference type="NCBI Taxonomy" id="392033"/>
    <lineage>
        <taxon>Eukaryota</taxon>
        <taxon>Metazoa</taxon>
        <taxon>Spiralia</taxon>
        <taxon>Gnathifera</taxon>
        <taxon>Rotifera</taxon>
        <taxon>Eurotatoria</taxon>
        <taxon>Bdelloidea</taxon>
        <taxon>Philodinida</taxon>
        <taxon>Philodinidae</taxon>
        <taxon>Rotaria</taxon>
    </lineage>
</organism>
<comment type="caution">
    <text evidence="1">The sequence shown here is derived from an EMBL/GenBank/DDBJ whole genome shotgun (WGS) entry which is preliminary data.</text>
</comment>
<dbReference type="GO" id="GO:0034704">
    <property type="term" value="C:calcium channel complex"/>
    <property type="evidence" value="ECO:0007669"/>
    <property type="project" value="TreeGrafter"/>
</dbReference>
<accession>A0A815TQE0</accession>
<evidence type="ECO:0000313" key="2">
    <source>
        <dbReference type="Proteomes" id="UP000663882"/>
    </source>
</evidence>
<dbReference type="EMBL" id="CAJNOO010012569">
    <property type="protein sequence ID" value="CAF1508228.1"/>
    <property type="molecule type" value="Genomic_DNA"/>
</dbReference>
<dbReference type="GO" id="GO:0005219">
    <property type="term" value="F:ryanodine-sensitive calcium-release channel activity"/>
    <property type="evidence" value="ECO:0007669"/>
    <property type="project" value="TreeGrafter"/>
</dbReference>
<dbReference type="GO" id="GO:0005790">
    <property type="term" value="C:smooth endoplasmic reticulum"/>
    <property type="evidence" value="ECO:0007669"/>
    <property type="project" value="TreeGrafter"/>
</dbReference>
<dbReference type="InterPro" id="IPR015925">
    <property type="entry name" value="Ryanodine_IP3_receptor"/>
</dbReference>
<proteinExistence type="predicted"/>